<dbReference type="InterPro" id="IPR005467">
    <property type="entry name" value="His_kinase_dom"/>
</dbReference>
<dbReference type="EC" id="2.7.13.3" evidence="3"/>
<feature type="transmembrane region" description="Helical" evidence="9">
    <location>
        <begin position="136"/>
        <end position="156"/>
    </location>
</feature>
<proteinExistence type="predicted"/>
<dbReference type="RefSeq" id="WP_252464788.1">
    <property type="nucleotide sequence ID" value="NZ_JALBWM010000009.1"/>
</dbReference>
<gene>
    <name evidence="11" type="ORF">MO867_03890</name>
</gene>
<dbReference type="PROSITE" id="PS50109">
    <property type="entry name" value="HIS_KIN"/>
    <property type="match status" value="1"/>
</dbReference>
<evidence type="ECO:0000256" key="3">
    <source>
        <dbReference type="ARBA" id="ARBA00012438"/>
    </source>
</evidence>
<dbReference type="SMART" id="SM00388">
    <property type="entry name" value="HisKA"/>
    <property type="match status" value="1"/>
</dbReference>
<dbReference type="PANTHER" id="PTHR44936">
    <property type="entry name" value="SENSOR PROTEIN CREC"/>
    <property type="match status" value="1"/>
</dbReference>
<evidence type="ECO:0000256" key="1">
    <source>
        <dbReference type="ARBA" id="ARBA00000085"/>
    </source>
</evidence>
<dbReference type="SUPFAM" id="SSF47384">
    <property type="entry name" value="Homodimeric domain of signal transducing histidine kinase"/>
    <property type="match status" value="1"/>
</dbReference>
<feature type="transmembrane region" description="Helical" evidence="9">
    <location>
        <begin position="12"/>
        <end position="36"/>
    </location>
</feature>
<evidence type="ECO:0000256" key="2">
    <source>
        <dbReference type="ARBA" id="ARBA00004651"/>
    </source>
</evidence>
<dbReference type="CDD" id="cd00082">
    <property type="entry name" value="HisKA"/>
    <property type="match status" value="1"/>
</dbReference>
<dbReference type="EMBL" id="JALBWM010000009">
    <property type="protein sequence ID" value="MCO1333476.1"/>
    <property type="molecule type" value="Genomic_DNA"/>
</dbReference>
<dbReference type="Pfam" id="PF00512">
    <property type="entry name" value="HisKA"/>
    <property type="match status" value="1"/>
</dbReference>
<dbReference type="AlphaFoldDB" id="A0A9X2EKR8"/>
<keyword evidence="4" id="KW-1003">Cell membrane</keyword>
<feature type="domain" description="Histidine kinase" evidence="10">
    <location>
        <begin position="221"/>
        <end position="414"/>
    </location>
</feature>
<sequence>MKPESCKKKVFVIFGGFTLLLCLVFFAICLLAAYVVEDHLLDNLLESEVRYIERQLWISDTPPKPRLPYIKLYSATQAAPAELIKALPSHADKAEWFSDSEHHFHLRRVHFPDNSSAILAAEVSELLTVTRQSTHLLWLFSGACAFTLLLALYCAYRISRKTIAPIIALAEAVKQQKSRESLLLLPHSSSKDEIGYLANTLENTINELKLALQREAEFTRDTSHELRTPLTILKGSLTLSQQREMTISEKTELLQTVIGMEETVSTLLALARAESLQPEYFKLRPLLEDRLLAQHQRIIRDRFQVQIEIEDGAEILANRHLVSLLFDNLIVNALQHASNPELIIYSKNNMVLFENPINIAPDTKKSFLPGQKREGSHGIGQGLFLAKRICTALNWTIAVNCQQNTYQCRLLLKR</sequence>
<organism evidence="11 12">
    <name type="scientific">Microbulbifer okhotskensis</name>
    <dbReference type="NCBI Taxonomy" id="2926617"/>
    <lineage>
        <taxon>Bacteria</taxon>
        <taxon>Pseudomonadati</taxon>
        <taxon>Pseudomonadota</taxon>
        <taxon>Gammaproteobacteria</taxon>
        <taxon>Cellvibrionales</taxon>
        <taxon>Microbulbiferaceae</taxon>
        <taxon>Microbulbifer</taxon>
    </lineage>
</organism>
<dbReference type="Proteomes" id="UP001139028">
    <property type="component" value="Unassembled WGS sequence"/>
</dbReference>
<keyword evidence="9" id="KW-0812">Transmembrane</keyword>
<dbReference type="Gene3D" id="1.10.287.130">
    <property type="match status" value="1"/>
</dbReference>
<evidence type="ECO:0000256" key="6">
    <source>
        <dbReference type="ARBA" id="ARBA00022679"/>
    </source>
</evidence>
<keyword evidence="5" id="KW-0597">Phosphoprotein</keyword>
<evidence type="ECO:0000256" key="8">
    <source>
        <dbReference type="ARBA" id="ARBA00023012"/>
    </source>
</evidence>
<dbReference type="GO" id="GO:0005886">
    <property type="term" value="C:plasma membrane"/>
    <property type="evidence" value="ECO:0007669"/>
    <property type="project" value="UniProtKB-SubCell"/>
</dbReference>
<evidence type="ECO:0000313" key="12">
    <source>
        <dbReference type="Proteomes" id="UP001139028"/>
    </source>
</evidence>
<dbReference type="Gene3D" id="6.10.340.10">
    <property type="match status" value="1"/>
</dbReference>
<dbReference type="GO" id="GO:0000155">
    <property type="term" value="F:phosphorelay sensor kinase activity"/>
    <property type="evidence" value="ECO:0007669"/>
    <property type="project" value="InterPro"/>
</dbReference>
<dbReference type="InterPro" id="IPR036890">
    <property type="entry name" value="HATPase_C_sf"/>
</dbReference>
<evidence type="ECO:0000256" key="5">
    <source>
        <dbReference type="ARBA" id="ARBA00022553"/>
    </source>
</evidence>
<keyword evidence="8" id="KW-0902">Two-component regulatory system</keyword>
<keyword evidence="9" id="KW-0472">Membrane</keyword>
<comment type="subcellular location">
    <subcellularLocation>
        <location evidence="2">Cell membrane</location>
        <topology evidence="2">Multi-pass membrane protein</topology>
    </subcellularLocation>
</comment>
<keyword evidence="9" id="KW-1133">Transmembrane helix</keyword>
<dbReference type="PANTHER" id="PTHR44936:SF9">
    <property type="entry name" value="SENSOR PROTEIN CREC"/>
    <property type="match status" value="1"/>
</dbReference>
<reference evidence="11" key="1">
    <citation type="journal article" date="2022" name="Arch. Microbiol.">
        <title>Microbulbifer okhotskensis sp. nov., isolated from a deep bottom sediment of the Okhotsk Sea.</title>
        <authorList>
            <person name="Romanenko L."/>
            <person name="Kurilenko V."/>
            <person name="Otstavnykh N."/>
            <person name="Velansky P."/>
            <person name="Isaeva M."/>
            <person name="Mikhailov V."/>
        </authorList>
    </citation>
    <scope>NUCLEOTIDE SEQUENCE</scope>
    <source>
        <strain evidence="11">OS29</strain>
    </source>
</reference>
<protein>
    <recommendedName>
        <fullName evidence="3">histidine kinase</fullName>
        <ecNumber evidence="3">2.7.13.3</ecNumber>
    </recommendedName>
</protein>
<dbReference type="InterPro" id="IPR003661">
    <property type="entry name" value="HisK_dim/P_dom"/>
</dbReference>
<keyword evidence="6" id="KW-0808">Transferase</keyword>
<comment type="caution">
    <text evidence="11">The sequence shown here is derived from an EMBL/GenBank/DDBJ whole genome shotgun (WGS) entry which is preliminary data.</text>
</comment>
<evidence type="ECO:0000313" key="11">
    <source>
        <dbReference type="EMBL" id="MCO1333476.1"/>
    </source>
</evidence>
<dbReference type="Gene3D" id="3.30.565.10">
    <property type="entry name" value="Histidine kinase-like ATPase, C-terminal domain"/>
    <property type="match status" value="1"/>
</dbReference>
<name>A0A9X2EKR8_9GAMM</name>
<evidence type="ECO:0000256" key="4">
    <source>
        <dbReference type="ARBA" id="ARBA00022475"/>
    </source>
</evidence>
<evidence type="ECO:0000256" key="9">
    <source>
        <dbReference type="SAM" id="Phobius"/>
    </source>
</evidence>
<dbReference type="InterPro" id="IPR036097">
    <property type="entry name" value="HisK_dim/P_sf"/>
</dbReference>
<comment type="catalytic activity">
    <reaction evidence="1">
        <text>ATP + protein L-histidine = ADP + protein N-phospho-L-histidine.</text>
        <dbReference type="EC" id="2.7.13.3"/>
    </reaction>
</comment>
<dbReference type="InterPro" id="IPR050980">
    <property type="entry name" value="2C_sensor_his_kinase"/>
</dbReference>
<keyword evidence="12" id="KW-1185">Reference proteome</keyword>
<dbReference type="SUPFAM" id="SSF55874">
    <property type="entry name" value="ATPase domain of HSP90 chaperone/DNA topoisomerase II/histidine kinase"/>
    <property type="match status" value="1"/>
</dbReference>
<keyword evidence="7 11" id="KW-0418">Kinase</keyword>
<evidence type="ECO:0000259" key="10">
    <source>
        <dbReference type="PROSITE" id="PS50109"/>
    </source>
</evidence>
<evidence type="ECO:0000256" key="7">
    <source>
        <dbReference type="ARBA" id="ARBA00022777"/>
    </source>
</evidence>
<accession>A0A9X2EKR8</accession>